<dbReference type="AlphaFoldDB" id="A0A6G7Y743"/>
<dbReference type="EMBL" id="CP049865">
    <property type="protein sequence ID" value="QIK72437.1"/>
    <property type="molecule type" value="Genomic_DNA"/>
</dbReference>
<dbReference type="RefSeq" id="WP_166233511.1">
    <property type="nucleotide sequence ID" value="NZ_CP049865.1"/>
</dbReference>
<dbReference type="KEGG" id="prv:G7070_09360"/>
<organism evidence="1 2">
    <name type="scientific">Propioniciclava coleopterorum</name>
    <dbReference type="NCBI Taxonomy" id="2714937"/>
    <lineage>
        <taxon>Bacteria</taxon>
        <taxon>Bacillati</taxon>
        <taxon>Actinomycetota</taxon>
        <taxon>Actinomycetes</taxon>
        <taxon>Propionibacteriales</taxon>
        <taxon>Propionibacteriaceae</taxon>
        <taxon>Propioniciclava</taxon>
    </lineage>
</organism>
<sequence>MTDTPPSDSFGSGKIAMYWTQNSNAKTFAMSAEAKNIDVAPVPAGPAGSITVLNSVGVGVNAKSKNLDEAKKFVAFVAGEDGARIQAEAGNAIPAYAGTQDAWLKSYPQFDLQVFLDASKTAKSYPKSVSMSSWQDVESEHRRNIWTGKESVSDGLDALNTAVQAVIDKAKK</sequence>
<keyword evidence="2" id="KW-1185">Reference proteome</keyword>
<dbReference type="SUPFAM" id="SSF53850">
    <property type="entry name" value="Periplasmic binding protein-like II"/>
    <property type="match status" value="1"/>
</dbReference>
<dbReference type="InterPro" id="IPR006059">
    <property type="entry name" value="SBP"/>
</dbReference>
<name>A0A6G7Y743_9ACTN</name>
<proteinExistence type="predicted"/>
<dbReference type="Gene3D" id="3.40.190.10">
    <property type="entry name" value="Periplasmic binding protein-like II"/>
    <property type="match status" value="1"/>
</dbReference>
<dbReference type="Pfam" id="PF01547">
    <property type="entry name" value="SBP_bac_1"/>
    <property type="match status" value="1"/>
</dbReference>
<evidence type="ECO:0000313" key="1">
    <source>
        <dbReference type="EMBL" id="QIK72437.1"/>
    </source>
</evidence>
<evidence type="ECO:0000313" key="2">
    <source>
        <dbReference type="Proteomes" id="UP000501058"/>
    </source>
</evidence>
<protein>
    <submittedName>
        <fullName evidence="1">Extracellular solute-binding protein</fullName>
    </submittedName>
</protein>
<dbReference type="Proteomes" id="UP000501058">
    <property type="component" value="Chromosome"/>
</dbReference>
<accession>A0A6G7Y743</accession>
<gene>
    <name evidence="1" type="ORF">G7070_09360</name>
</gene>
<reference evidence="1 2" key="1">
    <citation type="submission" date="2020-03" db="EMBL/GenBank/DDBJ databases">
        <title>Propioniciclava sp. nov., isolated from Hydrophilus acuminatus.</title>
        <authorList>
            <person name="Hyun D.-W."/>
            <person name="Bae J.-W."/>
        </authorList>
    </citation>
    <scope>NUCLEOTIDE SEQUENCE [LARGE SCALE GENOMIC DNA]</scope>
    <source>
        <strain evidence="1 2">HDW11</strain>
    </source>
</reference>